<evidence type="ECO:0000256" key="4">
    <source>
        <dbReference type="ARBA" id="ARBA00023163"/>
    </source>
</evidence>
<proteinExistence type="inferred from homology"/>
<keyword evidence="4" id="KW-0804">Transcription</keyword>
<keyword evidence="6" id="KW-1185">Reference proteome</keyword>
<dbReference type="Pfam" id="PF03965">
    <property type="entry name" value="Penicillinase_R"/>
    <property type="match status" value="1"/>
</dbReference>
<organism evidence="5 6">
    <name type="scientific">Alloalcanivorax balearicus MACL04</name>
    <dbReference type="NCBI Taxonomy" id="1177182"/>
    <lineage>
        <taxon>Bacteria</taxon>
        <taxon>Pseudomonadati</taxon>
        <taxon>Pseudomonadota</taxon>
        <taxon>Gammaproteobacteria</taxon>
        <taxon>Oceanospirillales</taxon>
        <taxon>Alcanivoracaceae</taxon>
        <taxon>Alloalcanivorax</taxon>
    </lineage>
</organism>
<keyword evidence="2" id="KW-0805">Transcription regulation</keyword>
<sequence length="145" mass="16222">MCVSLIARLIISKWSGFMQLGELEKQVLQYFWKGRTADAKSVYAHFEKQRGGTLNTIQSTLDRLFKKGLLSREKQGHAFQYSAAMDRQAFIAKLIEEIGEDYSADPGSTLIAAFSTFSEKLSDDQVSALEKLIEARRAADSKSSC</sequence>
<comment type="caution">
    <text evidence="5">The sequence shown here is derived from an EMBL/GenBank/DDBJ whole genome shotgun (WGS) entry which is preliminary data.</text>
</comment>
<evidence type="ECO:0008006" key="7">
    <source>
        <dbReference type="Google" id="ProtNLM"/>
    </source>
</evidence>
<dbReference type="SUPFAM" id="SSF46785">
    <property type="entry name" value="Winged helix' DNA-binding domain"/>
    <property type="match status" value="1"/>
</dbReference>
<dbReference type="Gene3D" id="1.10.10.10">
    <property type="entry name" value="Winged helix-like DNA-binding domain superfamily/Winged helix DNA-binding domain"/>
    <property type="match status" value="1"/>
</dbReference>
<comment type="similarity">
    <text evidence="1">Belongs to the BlaI transcriptional regulatory family.</text>
</comment>
<accession>A0ABT2QVR1</accession>
<name>A0ABT2QVR1_9GAMM</name>
<protein>
    <recommendedName>
        <fullName evidence="7">TrmB family transcriptional regulator</fullName>
    </recommendedName>
</protein>
<dbReference type="EMBL" id="ARXS01000003">
    <property type="protein sequence ID" value="MCU5781598.1"/>
    <property type="molecule type" value="Genomic_DNA"/>
</dbReference>
<dbReference type="InterPro" id="IPR005650">
    <property type="entry name" value="BlaI_family"/>
</dbReference>
<dbReference type="InterPro" id="IPR036390">
    <property type="entry name" value="WH_DNA-bd_sf"/>
</dbReference>
<keyword evidence="3" id="KW-0238">DNA-binding</keyword>
<evidence type="ECO:0000256" key="3">
    <source>
        <dbReference type="ARBA" id="ARBA00023125"/>
    </source>
</evidence>
<dbReference type="InterPro" id="IPR036388">
    <property type="entry name" value="WH-like_DNA-bd_sf"/>
</dbReference>
<evidence type="ECO:0000313" key="6">
    <source>
        <dbReference type="Proteomes" id="UP001064106"/>
    </source>
</evidence>
<evidence type="ECO:0000256" key="2">
    <source>
        <dbReference type="ARBA" id="ARBA00023015"/>
    </source>
</evidence>
<evidence type="ECO:0000313" key="5">
    <source>
        <dbReference type="EMBL" id="MCU5781598.1"/>
    </source>
</evidence>
<evidence type="ECO:0000256" key="1">
    <source>
        <dbReference type="ARBA" id="ARBA00011046"/>
    </source>
</evidence>
<dbReference type="Proteomes" id="UP001064106">
    <property type="component" value="Unassembled WGS sequence"/>
</dbReference>
<reference evidence="5" key="1">
    <citation type="submission" date="2012-09" db="EMBL/GenBank/DDBJ databases">
        <title>Genome Sequence of alkane-degrading Bacterium Alcanivorax balearicus MACL04.</title>
        <authorList>
            <person name="Lai Q."/>
            <person name="Shao Z."/>
        </authorList>
    </citation>
    <scope>NUCLEOTIDE SEQUENCE</scope>
    <source>
        <strain evidence="5">MACL04</strain>
    </source>
</reference>
<gene>
    <name evidence="5" type="ORF">MA04_00898</name>
</gene>